<dbReference type="EMBL" id="CP000113">
    <property type="protein sequence ID" value="ABF88152.1"/>
    <property type="molecule type" value="Genomic_DNA"/>
</dbReference>
<organism evidence="3 4">
    <name type="scientific">Myxococcus xanthus (strain DK1622)</name>
    <dbReference type="NCBI Taxonomy" id="246197"/>
    <lineage>
        <taxon>Bacteria</taxon>
        <taxon>Pseudomonadati</taxon>
        <taxon>Myxococcota</taxon>
        <taxon>Myxococcia</taxon>
        <taxon>Myxococcales</taxon>
        <taxon>Cystobacterineae</taxon>
        <taxon>Myxococcaceae</taxon>
        <taxon>Myxococcus</taxon>
    </lineage>
</organism>
<feature type="region of interest" description="Disordered" evidence="2">
    <location>
        <begin position="1"/>
        <end position="23"/>
    </location>
</feature>
<sequence length="140" mass="15126">MGRHLRGGGAGRRGHVLLRPGGVPSMRGERPILLAEGDLPRLDGHEVLRRIRADARTRMLPVVILSASAEEAVAARGPQGRVQVADRGSGISEDLVKHVFERFGRALSSRADGGRAWAGPREGGGARFTLDLPLEKERRE</sequence>
<keyword evidence="4" id="KW-1185">Reference proteome</keyword>
<keyword evidence="1" id="KW-0597">Phosphoprotein</keyword>
<dbReference type="eggNOG" id="COG2205">
    <property type="taxonomic scope" value="Bacteria"/>
</dbReference>
<dbReference type="Gene3D" id="3.40.50.2300">
    <property type="match status" value="1"/>
</dbReference>
<accession>Q1DFN4</accession>
<dbReference type="GO" id="GO:0000155">
    <property type="term" value="F:phosphorelay sensor kinase activity"/>
    <property type="evidence" value="ECO:0007669"/>
    <property type="project" value="TreeGrafter"/>
</dbReference>
<feature type="compositionally biased region" description="Basic residues" evidence="2">
    <location>
        <begin position="1"/>
        <end position="16"/>
    </location>
</feature>
<dbReference type="AlphaFoldDB" id="Q1DFN4"/>
<dbReference type="InterPro" id="IPR036890">
    <property type="entry name" value="HATPase_C_sf"/>
</dbReference>
<dbReference type="SUPFAM" id="SSF52172">
    <property type="entry name" value="CheY-like"/>
    <property type="match status" value="1"/>
</dbReference>
<evidence type="ECO:0000313" key="3">
    <source>
        <dbReference type="EMBL" id="ABF88152.1"/>
    </source>
</evidence>
<reference evidence="3 4" key="1">
    <citation type="journal article" date="2006" name="Proc. Natl. Acad. Sci. U.S.A.">
        <title>Evolution of sensory complexity recorded in a myxobacterial genome.</title>
        <authorList>
            <person name="Goldman B.S."/>
            <person name="Nierman W.C."/>
            <person name="Kaiser D."/>
            <person name="Slater S.C."/>
            <person name="Durkin A.S."/>
            <person name="Eisen J.A."/>
            <person name="Ronning C.M."/>
            <person name="Barbazuk W.B."/>
            <person name="Blanchard M."/>
            <person name="Field C."/>
            <person name="Halling C."/>
            <person name="Hinkle G."/>
            <person name="Iartchuk O."/>
            <person name="Kim H.S."/>
            <person name="Mackenzie C."/>
            <person name="Madupu R."/>
            <person name="Miller N."/>
            <person name="Shvartsbeyn A."/>
            <person name="Sullivan S.A."/>
            <person name="Vaudin M."/>
            <person name="Wiegand R."/>
            <person name="Kaplan H.B."/>
        </authorList>
    </citation>
    <scope>NUCLEOTIDE SEQUENCE [LARGE SCALE GENOMIC DNA]</scope>
    <source>
        <strain evidence="4">DK1622</strain>
    </source>
</reference>
<gene>
    <name evidence="3" type="ordered locus">MXAN_0258</name>
</gene>
<feature type="region of interest" description="Disordered" evidence="2">
    <location>
        <begin position="111"/>
        <end position="140"/>
    </location>
</feature>
<dbReference type="SUPFAM" id="SSF55874">
    <property type="entry name" value="ATPase domain of HSP90 chaperone/DNA topoisomerase II/histidine kinase"/>
    <property type="match status" value="1"/>
</dbReference>
<dbReference type="EnsemblBacteria" id="ABF88152">
    <property type="protein sequence ID" value="ABF88152"/>
    <property type="gene ID" value="MXAN_0258"/>
</dbReference>
<dbReference type="HOGENOM" id="CLU_1833006_0_0_7"/>
<evidence type="ECO:0000313" key="4">
    <source>
        <dbReference type="Proteomes" id="UP000002402"/>
    </source>
</evidence>
<dbReference type="Proteomes" id="UP000002402">
    <property type="component" value="Chromosome"/>
</dbReference>
<dbReference type="InterPro" id="IPR011006">
    <property type="entry name" value="CheY-like_superfamily"/>
</dbReference>
<protein>
    <submittedName>
        <fullName evidence="3">ATPase domain protein</fullName>
    </submittedName>
</protein>
<name>Q1DFN4_MYXXD</name>
<evidence type="ECO:0000256" key="2">
    <source>
        <dbReference type="SAM" id="MobiDB-lite"/>
    </source>
</evidence>
<proteinExistence type="predicted"/>
<dbReference type="PANTHER" id="PTHR43547">
    <property type="entry name" value="TWO-COMPONENT HISTIDINE KINASE"/>
    <property type="match status" value="1"/>
</dbReference>
<evidence type="ECO:0000256" key="1">
    <source>
        <dbReference type="ARBA" id="ARBA00022553"/>
    </source>
</evidence>
<dbReference type="KEGG" id="mxa:MXAN_0258"/>
<dbReference type="PANTHER" id="PTHR43547:SF2">
    <property type="entry name" value="HYBRID SIGNAL TRANSDUCTION HISTIDINE KINASE C"/>
    <property type="match status" value="1"/>
</dbReference>
<dbReference type="STRING" id="246197.MXAN_0258"/>